<organism evidence="2 3">
    <name type="scientific">Acetonema longum DSM 6540</name>
    <dbReference type="NCBI Taxonomy" id="1009370"/>
    <lineage>
        <taxon>Bacteria</taxon>
        <taxon>Bacillati</taxon>
        <taxon>Bacillota</taxon>
        <taxon>Negativicutes</taxon>
        <taxon>Acetonemataceae</taxon>
        <taxon>Acetonema</taxon>
    </lineage>
</organism>
<feature type="chain" id="PRO_5003366287" evidence="1">
    <location>
        <begin position="26"/>
        <end position="213"/>
    </location>
</feature>
<proteinExistence type="predicted"/>
<evidence type="ECO:0000313" key="3">
    <source>
        <dbReference type="Proteomes" id="UP000003240"/>
    </source>
</evidence>
<protein>
    <submittedName>
        <fullName evidence="2">Uncharacterized protein</fullName>
    </submittedName>
</protein>
<gene>
    <name evidence="2" type="ORF">ALO_15717</name>
</gene>
<dbReference type="Proteomes" id="UP000003240">
    <property type="component" value="Unassembled WGS sequence"/>
</dbReference>
<dbReference type="Pfam" id="PF06082">
    <property type="entry name" value="YjbH"/>
    <property type="match status" value="1"/>
</dbReference>
<dbReference type="OrthoDB" id="3034544at2"/>
<comment type="caution">
    <text evidence="2">The sequence shown here is derived from an EMBL/GenBank/DDBJ whole genome shotgun (WGS) entry which is preliminary data.</text>
</comment>
<evidence type="ECO:0000256" key="1">
    <source>
        <dbReference type="SAM" id="SignalP"/>
    </source>
</evidence>
<keyword evidence="3" id="KW-1185">Reference proteome</keyword>
<dbReference type="RefSeq" id="WP_004097351.1">
    <property type="nucleotide sequence ID" value="NZ_AFGF01000157.1"/>
</dbReference>
<keyword evidence="1" id="KW-0732">Signal</keyword>
<dbReference type="eggNOG" id="ENOG5033151">
    <property type="taxonomic scope" value="Bacteria"/>
</dbReference>
<evidence type="ECO:0000313" key="2">
    <source>
        <dbReference type="EMBL" id="EGO62943.1"/>
    </source>
</evidence>
<dbReference type="STRING" id="1009370.ALO_15717"/>
<name>F7NM17_9FIRM</name>
<dbReference type="InterPro" id="IPR010344">
    <property type="entry name" value="YbjH"/>
</dbReference>
<accession>F7NM17</accession>
<dbReference type="EMBL" id="AFGF01000157">
    <property type="protein sequence ID" value="EGO62943.1"/>
    <property type="molecule type" value="Genomic_DNA"/>
</dbReference>
<sequence length="213" mass="22733">MLTKKIFAIIVSFCFLTMAASTVLAAPSLNGPTGMIHTPTADVPQAFSAGIYHLDEAKTGTLNMTLLPRLEVGATRWNPDLGDDTTAFHAKWGFMPETAMTPGLAVGVEDIGDEYERSPYIVASKALPLGFRVHAGTGGGRFKDKVFASLETTINPVGVVTGDSVFPATTLIAEYDGEDTNFAVRLSILPGLKAEAGWRGLDDSSYYGLSFTY</sequence>
<reference evidence="2 3" key="1">
    <citation type="journal article" date="2011" name="EMBO J.">
        <title>Structural diversity of bacterial flagellar motors.</title>
        <authorList>
            <person name="Chen S."/>
            <person name="Beeby M."/>
            <person name="Murphy G.E."/>
            <person name="Leadbetter J.R."/>
            <person name="Hendrixson D.R."/>
            <person name="Briegel A."/>
            <person name="Li Z."/>
            <person name="Shi J."/>
            <person name="Tocheva E.I."/>
            <person name="Muller A."/>
            <person name="Dobro M.J."/>
            <person name="Jensen G.J."/>
        </authorList>
    </citation>
    <scope>NUCLEOTIDE SEQUENCE [LARGE SCALE GENOMIC DNA]</scope>
    <source>
        <strain evidence="2 3">DSM 6540</strain>
    </source>
</reference>
<dbReference type="AlphaFoldDB" id="F7NM17"/>
<feature type="signal peptide" evidence="1">
    <location>
        <begin position="1"/>
        <end position="25"/>
    </location>
</feature>